<sequence length="159" mass="17792">MVKNTIIPSIVPCIFFFIFGYYTKTFFPHSLKKPQTYFLGFNEEYKLVLVVRTDLKMGKGKVASQCSHAAVACYKKLMQQNPEIIDLWETFGQPKVVLQVETEAELEDLRTHAKSLGISSCIIHDAGRTQISPNSATVVGIGPGPRSIIDQITGHLKLY</sequence>
<reference evidence="7" key="1">
    <citation type="journal article" date="2016" name="Nat. Commun.">
        <title>Genome analysis of three Pneumocystis species reveals adaptation mechanisms to life exclusively in mammalian hosts.</title>
        <authorList>
            <person name="Ma L."/>
            <person name="Chen Z."/>
            <person name="Huang D.W."/>
            <person name="Kutty G."/>
            <person name="Ishihara M."/>
            <person name="Wang H."/>
            <person name="Abouelleil A."/>
            <person name="Bishop L."/>
            <person name="Davey E."/>
            <person name="Deng R."/>
            <person name="Deng X."/>
            <person name="Fan L."/>
            <person name="Fantoni G."/>
            <person name="Fitzgerald M."/>
            <person name="Gogineni E."/>
            <person name="Goldberg J.M."/>
            <person name="Handley G."/>
            <person name="Hu X."/>
            <person name="Huber C."/>
            <person name="Jiao X."/>
            <person name="Jones K."/>
            <person name="Levin J.Z."/>
            <person name="Liu Y."/>
            <person name="Macdonald P."/>
            <person name="Melnikov A."/>
            <person name="Raley C."/>
            <person name="Sassi M."/>
            <person name="Sherman B.T."/>
            <person name="Song X."/>
            <person name="Sykes S."/>
            <person name="Tran B."/>
            <person name="Walsh L."/>
            <person name="Xia Y."/>
            <person name="Yang J."/>
            <person name="Young S."/>
            <person name="Zeng Q."/>
            <person name="Zheng X."/>
            <person name="Stephens R."/>
            <person name="Nusbaum C."/>
            <person name="Birren B.W."/>
            <person name="Azadi P."/>
            <person name="Lempicki R.A."/>
            <person name="Cuomo C.A."/>
            <person name="Kovacs J.A."/>
        </authorList>
    </citation>
    <scope>NUCLEOTIDE SEQUENCE [LARGE SCALE GENOMIC DNA]</scope>
    <source>
        <strain evidence="7">RU7</strain>
    </source>
</reference>
<evidence type="ECO:0000256" key="1">
    <source>
        <dbReference type="ARBA" id="ARBA00013260"/>
    </source>
</evidence>
<dbReference type="InterPro" id="IPR023476">
    <property type="entry name" value="Pep_tRNA_hydro_II_dom_sf"/>
</dbReference>
<proteinExistence type="inferred from homology"/>
<evidence type="ECO:0000256" key="3">
    <source>
        <dbReference type="ARBA" id="ARBA00038050"/>
    </source>
</evidence>
<dbReference type="EC" id="3.1.1.29" evidence="1"/>
<evidence type="ECO:0000313" key="6">
    <source>
        <dbReference type="EMBL" id="KTW26538.1"/>
    </source>
</evidence>
<evidence type="ECO:0000256" key="2">
    <source>
        <dbReference type="ARBA" id="ARBA00022801"/>
    </source>
</evidence>
<dbReference type="SUPFAM" id="SSF102462">
    <property type="entry name" value="Peptidyl-tRNA hydrolase II"/>
    <property type="match status" value="1"/>
</dbReference>
<dbReference type="CDD" id="cd02430">
    <property type="entry name" value="PTH2"/>
    <property type="match status" value="1"/>
</dbReference>
<dbReference type="GO" id="GO:0004045">
    <property type="term" value="F:peptidyl-tRNA hydrolase activity"/>
    <property type="evidence" value="ECO:0007669"/>
    <property type="project" value="UniProtKB-EC"/>
</dbReference>
<dbReference type="PANTHER" id="PTHR12649:SF11">
    <property type="entry name" value="PEPTIDYL-TRNA HYDROLASE 2, MITOCHONDRIAL"/>
    <property type="match status" value="1"/>
</dbReference>
<comment type="catalytic activity">
    <reaction evidence="4">
        <text>an N-acyl-L-alpha-aminoacyl-tRNA + H2O = an N-acyl-L-amino acid + a tRNA + H(+)</text>
        <dbReference type="Rhea" id="RHEA:54448"/>
        <dbReference type="Rhea" id="RHEA-COMP:10123"/>
        <dbReference type="Rhea" id="RHEA-COMP:13883"/>
        <dbReference type="ChEBI" id="CHEBI:15377"/>
        <dbReference type="ChEBI" id="CHEBI:15378"/>
        <dbReference type="ChEBI" id="CHEBI:59874"/>
        <dbReference type="ChEBI" id="CHEBI:78442"/>
        <dbReference type="ChEBI" id="CHEBI:138191"/>
        <dbReference type="EC" id="3.1.1.29"/>
    </reaction>
</comment>
<dbReference type="OrthoDB" id="1733656at2759"/>
<accession>A0A0W4ZDW9</accession>
<name>A0A0W4ZDW9_PNEJ7</name>
<dbReference type="eggNOG" id="KOG3282">
    <property type="taxonomic scope" value="Eukaryota"/>
</dbReference>
<keyword evidence="2 6" id="KW-0378">Hydrolase</keyword>
<dbReference type="GO" id="GO:0005829">
    <property type="term" value="C:cytosol"/>
    <property type="evidence" value="ECO:0007669"/>
    <property type="project" value="TreeGrafter"/>
</dbReference>
<feature type="transmembrane region" description="Helical" evidence="5">
    <location>
        <begin position="6"/>
        <end position="23"/>
    </location>
</feature>
<dbReference type="STRING" id="1408657.A0A0W4ZDW9"/>
<dbReference type="Gene3D" id="3.40.1490.10">
    <property type="entry name" value="Bit1"/>
    <property type="match status" value="1"/>
</dbReference>
<evidence type="ECO:0000256" key="5">
    <source>
        <dbReference type="SAM" id="Phobius"/>
    </source>
</evidence>
<dbReference type="Proteomes" id="UP000053447">
    <property type="component" value="Unassembled WGS sequence"/>
</dbReference>
<dbReference type="RefSeq" id="XP_018228067.1">
    <property type="nucleotide sequence ID" value="XM_018375718.1"/>
</dbReference>
<keyword evidence="5" id="KW-0812">Transmembrane</keyword>
<dbReference type="VEuPathDB" id="FungiDB:T551_03455"/>
<keyword evidence="5" id="KW-0472">Membrane</keyword>
<dbReference type="FunFam" id="3.40.1490.10:FF:000001">
    <property type="entry name" value="Peptidyl-tRNA hydrolase 2"/>
    <property type="match status" value="1"/>
</dbReference>
<evidence type="ECO:0000313" key="7">
    <source>
        <dbReference type="Proteomes" id="UP000053447"/>
    </source>
</evidence>
<protein>
    <recommendedName>
        <fullName evidence="1">peptidyl-tRNA hydrolase</fullName>
        <ecNumber evidence="1">3.1.1.29</ecNumber>
    </recommendedName>
</protein>
<dbReference type="EMBL" id="LFWA01000017">
    <property type="protein sequence ID" value="KTW26538.1"/>
    <property type="molecule type" value="Genomic_DNA"/>
</dbReference>
<dbReference type="InterPro" id="IPR002833">
    <property type="entry name" value="PTH2"/>
</dbReference>
<dbReference type="PANTHER" id="PTHR12649">
    <property type="entry name" value="PEPTIDYL-TRNA HYDROLASE 2"/>
    <property type="match status" value="1"/>
</dbReference>
<dbReference type="Pfam" id="PF01981">
    <property type="entry name" value="PTH2"/>
    <property type="match status" value="1"/>
</dbReference>
<dbReference type="AlphaFoldDB" id="A0A0W4ZDW9"/>
<keyword evidence="7" id="KW-1185">Reference proteome</keyword>
<gene>
    <name evidence="6" type="ORF">T551_03455</name>
</gene>
<organism evidence="6 7">
    <name type="scientific">Pneumocystis jirovecii (strain RU7)</name>
    <name type="common">Human pneumocystis pneumonia agent</name>
    <dbReference type="NCBI Taxonomy" id="1408657"/>
    <lineage>
        <taxon>Eukaryota</taxon>
        <taxon>Fungi</taxon>
        <taxon>Dikarya</taxon>
        <taxon>Ascomycota</taxon>
        <taxon>Taphrinomycotina</taxon>
        <taxon>Pneumocystomycetes</taxon>
        <taxon>Pneumocystaceae</taxon>
        <taxon>Pneumocystis</taxon>
    </lineage>
</organism>
<comment type="caution">
    <text evidence="6">The sequence shown here is derived from an EMBL/GenBank/DDBJ whole genome shotgun (WGS) entry which is preliminary data.</text>
</comment>
<comment type="similarity">
    <text evidence="3">Belongs to the PTH2 family.</text>
</comment>
<keyword evidence="5" id="KW-1133">Transmembrane helix</keyword>
<dbReference type="NCBIfam" id="NF003314">
    <property type="entry name" value="PRK04322.1"/>
    <property type="match status" value="1"/>
</dbReference>
<dbReference type="GeneID" id="28941973"/>
<evidence type="ECO:0000256" key="4">
    <source>
        <dbReference type="ARBA" id="ARBA00048707"/>
    </source>
</evidence>
<dbReference type="NCBIfam" id="TIGR00283">
    <property type="entry name" value="arch_pth2"/>
    <property type="match status" value="1"/>
</dbReference>